<proteinExistence type="predicted"/>
<organism evidence="2 3">
    <name type="scientific">Protaetiibacter mangrovi</name>
    <dbReference type="NCBI Taxonomy" id="2970926"/>
    <lineage>
        <taxon>Bacteria</taxon>
        <taxon>Bacillati</taxon>
        <taxon>Actinomycetota</taxon>
        <taxon>Actinomycetes</taxon>
        <taxon>Micrococcales</taxon>
        <taxon>Microbacteriaceae</taxon>
        <taxon>Protaetiibacter</taxon>
    </lineage>
</organism>
<dbReference type="InterPro" id="IPR025238">
    <property type="entry name" value="DUF4184"/>
</dbReference>
<feature type="transmembrane region" description="Helical" evidence="1">
    <location>
        <begin position="160"/>
        <end position="178"/>
    </location>
</feature>
<name>A0ABT1ZFB3_9MICO</name>
<feature type="transmembrane region" description="Helical" evidence="1">
    <location>
        <begin position="106"/>
        <end position="131"/>
    </location>
</feature>
<sequence>MPFTPSHAVVALPFVGTRIVPAAVAIGAMVPDLPLFVRVGPDYADAYRLTHSALGAVVLDLPLAFAVLVLWRVLIRPLVPALSPRTLRGRWPGEWALGSRVGWRSLGAGGLTAWLLLAVALLIGIASHIVWDLFTHPGRWGSELIPALGRMWGPLGGTQWLQYGSSALGLLVLGVWGVRRLRSRTPIDPPASAPRWLAPVVWVCAAAALVVPAVAGLLAHGVPDRAGIGLALFRWVTQAGLALLLILVVASVVAAVWRRRRVRG</sequence>
<feature type="transmembrane region" description="Helical" evidence="1">
    <location>
        <begin position="51"/>
        <end position="75"/>
    </location>
</feature>
<keyword evidence="3" id="KW-1185">Reference proteome</keyword>
<keyword evidence="1" id="KW-0472">Membrane</keyword>
<evidence type="ECO:0000313" key="3">
    <source>
        <dbReference type="Proteomes" id="UP001205337"/>
    </source>
</evidence>
<evidence type="ECO:0000313" key="2">
    <source>
        <dbReference type="EMBL" id="MCS0499361.1"/>
    </source>
</evidence>
<feature type="transmembrane region" description="Helical" evidence="1">
    <location>
        <begin position="239"/>
        <end position="257"/>
    </location>
</feature>
<keyword evidence="1" id="KW-0812">Transmembrane</keyword>
<feature type="transmembrane region" description="Helical" evidence="1">
    <location>
        <begin position="199"/>
        <end position="219"/>
    </location>
</feature>
<comment type="caution">
    <text evidence="2">The sequence shown here is derived from an EMBL/GenBank/DDBJ whole genome shotgun (WGS) entry which is preliminary data.</text>
</comment>
<protein>
    <submittedName>
        <fullName evidence="2">DUF4184 family protein</fullName>
    </submittedName>
</protein>
<gene>
    <name evidence="2" type="ORF">NUH29_07325</name>
</gene>
<accession>A0ABT1ZFB3</accession>
<keyword evidence="1" id="KW-1133">Transmembrane helix</keyword>
<dbReference type="Pfam" id="PF13803">
    <property type="entry name" value="DUF4184"/>
    <property type="match status" value="1"/>
</dbReference>
<dbReference type="Proteomes" id="UP001205337">
    <property type="component" value="Unassembled WGS sequence"/>
</dbReference>
<reference evidence="2 3" key="1">
    <citation type="submission" date="2022-08" db="EMBL/GenBank/DDBJ databases">
        <authorList>
            <person name="Li F."/>
        </authorList>
    </citation>
    <scope>NUCLEOTIDE SEQUENCE [LARGE SCALE GENOMIC DNA]</scope>
    <source>
        <strain evidence="2 3">10F1B-8-1</strain>
    </source>
</reference>
<dbReference type="EMBL" id="JANTHX010000005">
    <property type="protein sequence ID" value="MCS0499361.1"/>
    <property type="molecule type" value="Genomic_DNA"/>
</dbReference>
<evidence type="ECO:0000256" key="1">
    <source>
        <dbReference type="SAM" id="Phobius"/>
    </source>
</evidence>
<dbReference type="RefSeq" id="WP_258798378.1">
    <property type="nucleotide sequence ID" value="NZ_JANTHX010000005.1"/>
</dbReference>